<dbReference type="Pfam" id="PF18146">
    <property type="entry name" value="CinA_KH"/>
    <property type="match status" value="1"/>
</dbReference>
<name>A0ABT9ZS07_9BACI</name>
<dbReference type="PANTHER" id="PTHR13939:SF0">
    <property type="entry name" value="NMN AMIDOHYDROLASE-LIKE PROTEIN YFAY"/>
    <property type="match status" value="1"/>
</dbReference>
<dbReference type="EMBL" id="JAUSUG010000003">
    <property type="protein sequence ID" value="MDQ0253644.1"/>
    <property type="molecule type" value="Genomic_DNA"/>
</dbReference>
<comment type="caution">
    <text evidence="3">The sequence shown here is derived from an EMBL/GenBank/DDBJ whole genome shotgun (WGS) entry which is preliminary data.</text>
</comment>
<dbReference type="Proteomes" id="UP001230005">
    <property type="component" value="Unassembled WGS sequence"/>
</dbReference>
<sequence length="417" mass="46080">MNGEIIAVGSELLLGQIVNSNAKYLSEQLSHIGINVYHHSVVGDNETRLSEVLAVACNRSDLIIITGGLGPTKDDLTKETVAKFLGRNLVYDQETEKRIEAYFKQRDRTMTENNRKQAMIIEGAHVFPNDHGLACGIGIKADVQIIMLPGPPSELKPMFETYVAPYLGKQLKKQAFIESRVLRFFDIGESQLVKEIDDLLETQSNPTIAPLASDGEVTLRLTVNGDQKELNRTLLDETQEKILQRVGKYFYGVGEESLFHKLVSLLKEYNKTVTTAESLTGGLFASEITTIPGVSNVFSGGYITYSNKMKMDQLFVPESLLSEAGAISCECAKEMAKNAKAKGKSDYGISFTGVAGPDPLEGKPPGLVYIGISSEEKTECFELKLAGSRPNIRGRSVKYGAYYLLQWIRKEMEKVDE</sequence>
<dbReference type="PANTHER" id="PTHR13939">
    <property type="entry name" value="NICOTINAMIDE-NUCLEOTIDE AMIDOHYDROLASE PNCC"/>
    <property type="match status" value="1"/>
</dbReference>
<evidence type="ECO:0000259" key="2">
    <source>
        <dbReference type="SMART" id="SM00852"/>
    </source>
</evidence>
<evidence type="ECO:0000256" key="1">
    <source>
        <dbReference type="HAMAP-Rule" id="MF_00226"/>
    </source>
</evidence>
<dbReference type="NCBIfam" id="NF001813">
    <property type="entry name" value="PRK00549.1"/>
    <property type="match status" value="1"/>
</dbReference>
<keyword evidence="4" id="KW-1185">Reference proteome</keyword>
<accession>A0ABT9ZS07</accession>
<dbReference type="InterPro" id="IPR041424">
    <property type="entry name" value="CinA_KH"/>
</dbReference>
<organism evidence="3 4">
    <name type="scientific">Evansella vedderi</name>
    <dbReference type="NCBI Taxonomy" id="38282"/>
    <lineage>
        <taxon>Bacteria</taxon>
        <taxon>Bacillati</taxon>
        <taxon>Bacillota</taxon>
        <taxon>Bacilli</taxon>
        <taxon>Bacillales</taxon>
        <taxon>Bacillaceae</taxon>
        <taxon>Evansella</taxon>
    </lineage>
</organism>
<dbReference type="Gene3D" id="3.30.70.2860">
    <property type="match status" value="1"/>
</dbReference>
<dbReference type="HAMAP" id="MF_00226_B">
    <property type="entry name" value="CinA_B"/>
    <property type="match status" value="1"/>
</dbReference>
<dbReference type="Gene3D" id="3.40.980.10">
    <property type="entry name" value="MoaB/Mog-like domain"/>
    <property type="match status" value="1"/>
</dbReference>
<dbReference type="SUPFAM" id="SSF53218">
    <property type="entry name" value="Molybdenum cofactor biosynthesis proteins"/>
    <property type="match status" value="1"/>
</dbReference>
<proteinExistence type="inferred from homology"/>
<dbReference type="NCBIfam" id="TIGR00199">
    <property type="entry name" value="PncC_domain"/>
    <property type="match status" value="1"/>
</dbReference>
<gene>
    <name evidence="1" type="primary">cinA</name>
    <name evidence="3" type="ORF">J2S74_001016</name>
</gene>
<feature type="domain" description="MoaB/Mog" evidence="2">
    <location>
        <begin position="4"/>
        <end position="169"/>
    </location>
</feature>
<dbReference type="NCBIfam" id="TIGR00200">
    <property type="entry name" value="cinA_nterm"/>
    <property type="match status" value="1"/>
</dbReference>
<dbReference type="RefSeq" id="WP_307322576.1">
    <property type="nucleotide sequence ID" value="NZ_JAUSUG010000003.1"/>
</dbReference>
<dbReference type="Pfam" id="PF00994">
    <property type="entry name" value="MoCF_biosynth"/>
    <property type="match status" value="1"/>
</dbReference>
<evidence type="ECO:0000313" key="3">
    <source>
        <dbReference type="EMBL" id="MDQ0253644.1"/>
    </source>
</evidence>
<dbReference type="InterPro" id="IPR001453">
    <property type="entry name" value="MoaB/Mog_dom"/>
</dbReference>
<dbReference type="SUPFAM" id="SSF142433">
    <property type="entry name" value="CinA-like"/>
    <property type="match status" value="1"/>
</dbReference>
<dbReference type="InterPro" id="IPR008135">
    <property type="entry name" value="Competence-induced_CinA"/>
</dbReference>
<dbReference type="NCBIfam" id="TIGR00177">
    <property type="entry name" value="molyb_syn"/>
    <property type="match status" value="1"/>
</dbReference>
<reference evidence="3 4" key="1">
    <citation type="submission" date="2023-07" db="EMBL/GenBank/DDBJ databases">
        <title>Genomic Encyclopedia of Type Strains, Phase IV (KMG-IV): sequencing the most valuable type-strain genomes for metagenomic binning, comparative biology and taxonomic classification.</title>
        <authorList>
            <person name="Goeker M."/>
        </authorList>
    </citation>
    <scope>NUCLEOTIDE SEQUENCE [LARGE SCALE GENOMIC DNA]</scope>
    <source>
        <strain evidence="3 4">DSM 9768</strain>
    </source>
</reference>
<comment type="similarity">
    <text evidence="1">Belongs to the CinA family.</text>
</comment>
<dbReference type="InterPro" id="IPR008136">
    <property type="entry name" value="CinA_C"/>
</dbReference>
<dbReference type="Pfam" id="PF02464">
    <property type="entry name" value="CinA"/>
    <property type="match status" value="1"/>
</dbReference>
<dbReference type="InterPro" id="IPR036425">
    <property type="entry name" value="MoaB/Mog-like_dom_sf"/>
</dbReference>
<dbReference type="Gene3D" id="3.90.950.20">
    <property type="entry name" value="CinA-like"/>
    <property type="match status" value="1"/>
</dbReference>
<protein>
    <recommendedName>
        <fullName evidence="1">Putative competence-damage inducible protein</fullName>
    </recommendedName>
</protein>
<dbReference type="SMART" id="SM00852">
    <property type="entry name" value="MoCF_biosynth"/>
    <property type="match status" value="1"/>
</dbReference>
<dbReference type="GO" id="GO:0019159">
    <property type="term" value="F:nicotinamide-nucleotide amidase activity"/>
    <property type="evidence" value="ECO:0007669"/>
    <property type="project" value="UniProtKB-EC"/>
</dbReference>
<dbReference type="PIRSF" id="PIRSF006728">
    <property type="entry name" value="CinA"/>
    <property type="match status" value="1"/>
</dbReference>
<keyword evidence="3" id="KW-0378">Hydrolase</keyword>
<dbReference type="InterPro" id="IPR050101">
    <property type="entry name" value="CinA"/>
</dbReference>
<dbReference type="CDD" id="cd00885">
    <property type="entry name" value="cinA"/>
    <property type="match status" value="1"/>
</dbReference>
<evidence type="ECO:0000313" key="4">
    <source>
        <dbReference type="Proteomes" id="UP001230005"/>
    </source>
</evidence>
<dbReference type="InterPro" id="IPR036653">
    <property type="entry name" value="CinA-like_C"/>
</dbReference>